<organism evidence="2 3">
    <name type="scientific">Trypanosoma vivax (strain Y486)</name>
    <dbReference type="NCBI Taxonomy" id="1055687"/>
    <lineage>
        <taxon>Eukaryota</taxon>
        <taxon>Discoba</taxon>
        <taxon>Euglenozoa</taxon>
        <taxon>Kinetoplastea</taxon>
        <taxon>Metakinetoplastina</taxon>
        <taxon>Trypanosomatida</taxon>
        <taxon>Trypanosomatidae</taxon>
        <taxon>Trypanosoma</taxon>
        <taxon>Duttonella</taxon>
    </lineage>
</organism>
<evidence type="ECO:0000259" key="1">
    <source>
        <dbReference type="Pfam" id="PF20445"/>
    </source>
</evidence>
<evidence type="ECO:0000313" key="3">
    <source>
        <dbReference type="Proteomes" id="UP000009027"/>
    </source>
</evidence>
<dbReference type="EMBL" id="CAEX01003620">
    <property type="protein sequence ID" value="CCD19536.1"/>
    <property type="molecule type" value="Genomic_DNA"/>
</dbReference>
<feature type="non-terminal residue" evidence="2">
    <location>
        <position position="209"/>
    </location>
</feature>
<protein>
    <recommendedName>
        <fullName evidence="1">Retrotransposon hot spot protein N-terminal domain-containing protein</fullName>
    </recommendedName>
</protein>
<dbReference type="VEuPathDB" id="TriTrypDB:TvY486_0022340"/>
<accession>F9WPQ9</accession>
<proteinExistence type="predicted"/>
<dbReference type="NCBIfam" id="TIGR01631">
    <property type="entry name" value="Trypano_RHS"/>
    <property type="match status" value="1"/>
</dbReference>
<dbReference type="Pfam" id="PF20445">
    <property type="entry name" value="RHS_N"/>
    <property type="match status" value="1"/>
</dbReference>
<evidence type="ECO:0000313" key="2">
    <source>
        <dbReference type="EMBL" id="CCD19536.1"/>
    </source>
</evidence>
<dbReference type="AlphaFoldDB" id="F9WPQ9"/>
<dbReference type="InterPro" id="IPR006518">
    <property type="entry name" value="Trypano_RHS"/>
</dbReference>
<keyword evidence="3" id="KW-1185">Reference proteome</keyword>
<dbReference type="Proteomes" id="UP000009027">
    <property type="component" value="Unassembled WGS sequence"/>
</dbReference>
<reference evidence="2 3" key="1">
    <citation type="journal article" date="2012" name="Proc. Natl. Acad. Sci. U.S.A.">
        <title>Antigenic diversity is generated by distinct evolutionary mechanisms in African trypanosome species.</title>
        <authorList>
            <person name="Jackson A.P."/>
            <person name="Berry A."/>
            <person name="Aslett M."/>
            <person name="Allison H.C."/>
            <person name="Burton P."/>
            <person name="Vavrova-Anderson J."/>
            <person name="Brown R."/>
            <person name="Browne H."/>
            <person name="Corton N."/>
            <person name="Hauser H."/>
            <person name="Gamble J."/>
            <person name="Gilderthorp R."/>
            <person name="Marcello L."/>
            <person name="McQuillan J."/>
            <person name="Otto T.D."/>
            <person name="Quail M.A."/>
            <person name="Sanders M.J."/>
            <person name="van Tonder A."/>
            <person name="Ginger M.L."/>
            <person name="Field M.C."/>
            <person name="Barry J.D."/>
            <person name="Hertz-Fowler C."/>
            <person name="Berriman M."/>
        </authorList>
    </citation>
    <scope>NUCLEOTIDE SEQUENCE</scope>
    <source>
        <strain evidence="2 3">Y486</strain>
    </source>
</reference>
<sequence>MILSLTECQSCALVFKAVPLLRRKGITVLLHRGGANEDTDGKRVVRAELANDWLWNTVCGLLDDAYSAPKDAEAREMEKGKIKEMEWARVEVEVVGNAGKSATVPVIPGTFESVVNARWSHVLFGGTSNPLGMRVVDGLPEYVWSYNEVNCNPSPLEDDKQVPRNGNLEIMVLSSEDGWPYTQFRNETRSVDNNAEVGRGGVFKAPRSE</sequence>
<gene>
    <name evidence="2" type="ORF">TvY486_0022340</name>
</gene>
<feature type="domain" description="Retrotransposon hot spot protein N-terminal" evidence="1">
    <location>
        <begin position="111"/>
        <end position="197"/>
    </location>
</feature>
<dbReference type="InterPro" id="IPR046835">
    <property type="entry name" value="RHS_N"/>
</dbReference>
<name>F9WPQ9_TRYVY</name>